<dbReference type="eggNOG" id="ENOG502S8KH">
    <property type="taxonomic scope" value="Eukaryota"/>
</dbReference>
<feature type="region of interest" description="Disordered" evidence="1">
    <location>
        <begin position="1"/>
        <end position="34"/>
    </location>
</feature>
<feature type="domain" description="Oxidoreductase-like" evidence="2">
    <location>
        <begin position="39"/>
        <end position="64"/>
    </location>
</feature>
<evidence type="ECO:0000313" key="4">
    <source>
        <dbReference type="Proteomes" id="UP000027135"/>
    </source>
</evidence>
<dbReference type="InterPro" id="IPR039251">
    <property type="entry name" value="OXLD1"/>
</dbReference>
<dbReference type="FunCoup" id="A0A067RWL8">
    <property type="interactions" value="18"/>
</dbReference>
<evidence type="ECO:0000313" key="3">
    <source>
        <dbReference type="EMBL" id="KDR24304.1"/>
    </source>
</evidence>
<dbReference type="InParanoid" id="A0A067RWL8"/>
<dbReference type="Pfam" id="PF09791">
    <property type="entry name" value="Oxidored-like"/>
    <property type="match status" value="1"/>
</dbReference>
<accession>A0A067RWL8</accession>
<evidence type="ECO:0000259" key="2">
    <source>
        <dbReference type="Pfam" id="PF09791"/>
    </source>
</evidence>
<sequence>MKTNVVRLPPVTHTNSVTSNCSETRNSEQGTDNLQVSLPEEPTTCCMSGCANCVWIQYAEELSKIYADGGEKARSIILSKVSDPNTRAFLMMELKRLDDGS</sequence>
<gene>
    <name evidence="3" type="ORF">L798_06766</name>
</gene>
<organism evidence="3 4">
    <name type="scientific">Zootermopsis nevadensis</name>
    <name type="common">Dampwood termite</name>
    <dbReference type="NCBI Taxonomy" id="136037"/>
    <lineage>
        <taxon>Eukaryota</taxon>
        <taxon>Metazoa</taxon>
        <taxon>Ecdysozoa</taxon>
        <taxon>Arthropoda</taxon>
        <taxon>Hexapoda</taxon>
        <taxon>Insecta</taxon>
        <taxon>Pterygota</taxon>
        <taxon>Neoptera</taxon>
        <taxon>Polyneoptera</taxon>
        <taxon>Dictyoptera</taxon>
        <taxon>Blattodea</taxon>
        <taxon>Blattoidea</taxon>
        <taxon>Termitoidae</taxon>
        <taxon>Termopsidae</taxon>
        <taxon>Zootermopsis</taxon>
    </lineage>
</organism>
<name>A0A067RWL8_ZOONE</name>
<keyword evidence="4" id="KW-1185">Reference proteome</keyword>
<dbReference type="InterPro" id="IPR019180">
    <property type="entry name" value="Oxidoreductase-like_N"/>
</dbReference>
<dbReference type="PANTHER" id="PTHR21193">
    <property type="entry name" value="OXIDOREDUCTASE-LIKE DOMAIN-CONTAINING PROTEIN 1"/>
    <property type="match status" value="1"/>
</dbReference>
<evidence type="ECO:0000256" key="1">
    <source>
        <dbReference type="SAM" id="MobiDB-lite"/>
    </source>
</evidence>
<protein>
    <recommendedName>
        <fullName evidence="2">Oxidoreductase-like domain-containing protein</fullName>
    </recommendedName>
</protein>
<dbReference type="GO" id="GO:0005739">
    <property type="term" value="C:mitochondrion"/>
    <property type="evidence" value="ECO:0007669"/>
    <property type="project" value="TreeGrafter"/>
</dbReference>
<proteinExistence type="predicted"/>
<dbReference type="PANTHER" id="PTHR21193:SF3">
    <property type="entry name" value="OXIDOREDUCTASE-LIKE DOMAIN-CONTAINING PROTEIN 1"/>
    <property type="match status" value="1"/>
</dbReference>
<dbReference type="AlphaFoldDB" id="A0A067RWL8"/>
<dbReference type="Proteomes" id="UP000027135">
    <property type="component" value="Unassembled WGS sequence"/>
</dbReference>
<reference evidence="3 4" key="1">
    <citation type="journal article" date="2014" name="Nat. Commun.">
        <title>Molecular traces of alternative social organization in a termite genome.</title>
        <authorList>
            <person name="Terrapon N."/>
            <person name="Li C."/>
            <person name="Robertson H.M."/>
            <person name="Ji L."/>
            <person name="Meng X."/>
            <person name="Booth W."/>
            <person name="Chen Z."/>
            <person name="Childers C.P."/>
            <person name="Glastad K.M."/>
            <person name="Gokhale K."/>
            <person name="Gowin J."/>
            <person name="Gronenberg W."/>
            <person name="Hermansen R.A."/>
            <person name="Hu H."/>
            <person name="Hunt B.G."/>
            <person name="Huylmans A.K."/>
            <person name="Khalil S.M."/>
            <person name="Mitchell R.D."/>
            <person name="Munoz-Torres M.C."/>
            <person name="Mustard J.A."/>
            <person name="Pan H."/>
            <person name="Reese J.T."/>
            <person name="Scharf M.E."/>
            <person name="Sun F."/>
            <person name="Vogel H."/>
            <person name="Xiao J."/>
            <person name="Yang W."/>
            <person name="Yang Z."/>
            <person name="Yang Z."/>
            <person name="Zhou J."/>
            <person name="Zhu J."/>
            <person name="Brent C.S."/>
            <person name="Elsik C.G."/>
            <person name="Goodisman M.A."/>
            <person name="Liberles D.A."/>
            <person name="Roe R.M."/>
            <person name="Vargo E.L."/>
            <person name="Vilcinskas A."/>
            <person name="Wang J."/>
            <person name="Bornberg-Bauer E."/>
            <person name="Korb J."/>
            <person name="Zhang G."/>
            <person name="Liebig J."/>
        </authorList>
    </citation>
    <scope>NUCLEOTIDE SEQUENCE [LARGE SCALE GENOMIC DNA]</scope>
    <source>
        <tissue evidence="3">Whole organism</tissue>
    </source>
</reference>
<feature type="compositionally biased region" description="Polar residues" evidence="1">
    <location>
        <begin position="12"/>
        <end position="34"/>
    </location>
</feature>
<dbReference type="EMBL" id="KK852421">
    <property type="protein sequence ID" value="KDR24304.1"/>
    <property type="molecule type" value="Genomic_DNA"/>
</dbReference>